<feature type="domain" description="HTH tetR-type" evidence="4">
    <location>
        <begin position="9"/>
        <end position="69"/>
    </location>
</feature>
<dbReference type="Gene3D" id="1.10.10.60">
    <property type="entry name" value="Homeodomain-like"/>
    <property type="match status" value="1"/>
</dbReference>
<dbReference type="InterPro" id="IPR036271">
    <property type="entry name" value="Tet_transcr_reg_TetR-rel_C_sf"/>
</dbReference>
<evidence type="ECO:0000256" key="2">
    <source>
        <dbReference type="ARBA" id="ARBA00023125"/>
    </source>
</evidence>
<name>A0A916RY94_9BACI</name>
<keyword evidence="1" id="KW-0678">Repressor</keyword>
<dbReference type="InterPro" id="IPR050624">
    <property type="entry name" value="HTH-type_Tx_Regulator"/>
</dbReference>
<dbReference type="Gene3D" id="1.10.357.10">
    <property type="entry name" value="Tetracycline Repressor, domain 2"/>
    <property type="match status" value="1"/>
</dbReference>
<dbReference type="PANTHER" id="PTHR43479">
    <property type="entry name" value="ACREF/ENVCD OPERON REPRESSOR-RELATED"/>
    <property type="match status" value="1"/>
</dbReference>
<dbReference type="SUPFAM" id="SSF48498">
    <property type="entry name" value="Tetracyclin repressor-like, C-terminal domain"/>
    <property type="match status" value="1"/>
</dbReference>
<feature type="DNA-binding region" description="H-T-H motif" evidence="3">
    <location>
        <begin position="32"/>
        <end position="51"/>
    </location>
</feature>
<keyword evidence="6" id="KW-1185">Reference proteome</keyword>
<dbReference type="EMBL" id="BMEY01000008">
    <property type="protein sequence ID" value="GGA75282.1"/>
    <property type="molecule type" value="Genomic_DNA"/>
</dbReference>
<dbReference type="SUPFAM" id="SSF46689">
    <property type="entry name" value="Homeodomain-like"/>
    <property type="match status" value="1"/>
</dbReference>
<evidence type="ECO:0000313" key="5">
    <source>
        <dbReference type="EMBL" id="GGA75282.1"/>
    </source>
</evidence>
<dbReference type="InterPro" id="IPR009057">
    <property type="entry name" value="Homeodomain-like_sf"/>
</dbReference>
<reference evidence="5" key="2">
    <citation type="submission" date="2020-09" db="EMBL/GenBank/DDBJ databases">
        <authorList>
            <person name="Sun Q."/>
            <person name="Zhou Y."/>
        </authorList>
    </citation>
    <scope>NUCLEOTIDE SEQUENCE</scope>
    <source>
        <strain evidence="5">CGMCC 1.12408</strain>
    </source>
</reference>
<evidence type="ECO:0000259" key="4">
    <source>
        <dbReference type="PROSITE" id="PS50977"/>
    </source>
</evidence>
<evidence type="ECO:0000256" key="1">
    <source>
        <dbReference type="ARBA" id="ARBA00022491"/>
    </source>
</evidence>
<dbReference type="RefSeq" id="WP_179104278.1">
    <property type="nucleotide sequence ID" value="NZ_BMEY01000008.1"/>
</dbReference>
<proteinExistence type="predicted"/>
<organism evidence="5 6">
    <name type="scientific">Ornithinibacillus halotolerans</name>
    <dbReference type="NCBI Taxonomy" id="1274357"/>
    <lineage>
        <taxon>Bacteria</taxon>
        <taxon>Bacillati</taxon>
        <taxon>Bacillota</taxon>
        <taxon>Bacilli</taxon>
        <taxon>Bacillales</taxon>
        <taxon>Bacillaceae</taxon>
        <taxon>Ornithinibacillus</taxon>
    </lineage>
</organism>
<dbReference type="AlphaFoldDB" id="A0A916RY94"/>
<dbReference type="PRINTS" id="PR00455">
    <property type="entry name" value="HTHTETR"/>
</dbReference>
<dbReference type="Proteomes" id="UP000613512">
    <property type="component" value="Unassembled WGS sequence"/>
</dbReference>
<dbReference type="GO" id="GO:0003677">
    <property type="term" value="F:DNA binding"/>
    <property type="evidence" value="ECO:0007669"/>
    <property type="project" value="UniProtKB-UniRule"/>
</dbReference>
<keyword evidence="2 3" id="KW-0238">DNA-binding</keyword>
<dbReference type="PANTHER" id="PTHR43479:SF11">
    <property type="entry name" value="ACREF_ENVCD OPERON REPRESSOR-RELATED"/>
    <property type="match status" value="1"/>
</dbReference>
<evidence type="ECO:0000313" key="6">
    <source>
        <dbReference type="Proteomes" id="UP000613512"/>
    </source>
</evidence>
<reference evidence="5" key="1">
    <citation type="journal article" date="2014" name="Int. J. Syst. Evol. Microbiol.">
        <title>Complete genome sequence of Corynebacterium casei LMG S-19264T (=DSM 44701T), isolated from a smear-ripened cheese.</title>
        <authorList>
            <consortium name="US DOE Joint Genome Institute (JGI-PGF)"/>
            <person name="Walter F."/>
            <person name="Albersmeier A."/>
            <person name="Kalinowski J."/>
            <person name="Ruckert C."/>
        </authorList>
    </citation>
    <scope>NUCLEOTIDE SEQUENCE</scope>
    <source>
        <strain evidence="5">CGMCC 1.12408</strain>
    </source>
</reference>
<sequence>MSKKQEKFQKRHSLILNTAEQIIKDKGYYAFKMSDVSDYLDIAKGTLYNHFLSKEELVFNLIYPKMSQSTTTLKIIANKQTDAITKIKELIRATLESSYFQFVLLSFPDMAALFQEKNSSELEKVQNEMIKCFKKVIDQGKREQVFHDEISNEYTAHQLLIISDPLIYSLLVQNKKMTHEDFITHTTRNFLFGIAQNQSQ</sequence>
<dbReference type="Pfam" id="PF00440">
    <property type="entry name" value="TetR_N"/>
    <property type="match status" value="1"/>
</dbReference>
<dbReference type="InterPro" id="IPR001647">
    <property type="entry name" value="HTH_TetR"/>
</dbReference>
<accession>A0A916RY94</accession>
<dbReference type="PROSITE" id="PS50977">
    <property type="entry name" value="HTH_TETR_2"/>
    <property type="match status" value="1"/>
</dbReference>
<evidence type="ECO:0000256" key="3">
    <source>
        <dbReference type="PROSITE-ProRule" id="PRU00335"/>
    </source>
</evidence>
<comment type="caution">
    <text evidence="5">The sequence shown here is derived from an EMBL/GenBank/DDBJ whole genome shotgun (WGS) entry which is preliminary data.</text>
</comment>
<gene>
    <name evidence="5" type="ORF">GCM10008025_18700</name>
</gene>
<protein>
    <recommendedName>
        <fullName evidence="4">HTH tetR-type domain-containing protein</fullName>
    </recommendedName>
</protein>